<dbReference type="Proteomes" id="UP000284842">
    <property type="component" value="Unassembled WGS sequence"/>
</dbReference>
<name>A0A409XB34_9AGAR</name>
<dbReference type="EMBL" id="NHTK01004164">
    <property type="protein sequence ID" value="PPQ87924.1"/>
    <property type="molecule type" value="Genomic_DNA"/>
</dbReference>
<dbReference type="InParanoid" id="A0A409XB34"/>
<gene>
    <name evidence="1" type="ORF">CVT24_012873</name>
</gene>
<evidence type="ECO:0000313" key="1">
    <source>
        <dbReference type="EMBL" id="PPQ87924.1"/>
    </source>
</evidence>
<evidence type="ECO:0000313" key="2">
    <source>
        <dbReference type="Proteomes" id="UP000284842"/>
    </source>
</evidence>
<sequence length="156" mass="17123">MPSTRIAISSWDLDLDSVVILQFGFGPSPPYAHSFALVRLHRCRSLFVLSQVRHSVRPTSLHFTSHRKRPTPPTLFAFTSLDLNALTQSWPLRITSLHVASQALAPLGIGSSHIALSVLPLALKFASHHIDSGLSSVYLSASTLVRIKRFITITSS</sequence>
<proteinExistence type="predicted"/>
<comment type="caution">
    <text evidence="1">The sequence shown here is derived from an EMBL/GenBank/DDBJ whole genome shotgun (WGS) entry which is preliminary data.</text>
</comment>
<dbReference type="AlphaFoldDB" id="A0A409XB34"/>
<accession>A0A409XB34</accession>
<protein>
    <submittedName>
        <fullName evidence="1">Uncharacterized protein</fullName>
    </submittedName>
</protein>
<keyword evidence="2" id="KW-1185">Reference proteome</keyword>
<reference evidence="1 2" key="1">
    <citation type="journal article" date="2018" name="Evol. Lett.">
        <title>Horizontal gene cluster transfer increased hallucinogenic mushroom diversity.</title>
        <authorList>
            <person name="Reynolds H.T."/>
            <person name="Vijayakumar V."/>
            <person name="Gluck-Thaler E."/>
            <person name="Korotkin H.B."/>
            <person name="Matheny P.B."/>
            <person name="Slot J.C."/>
        </authorList>
    </citation>
    <scope>NUCLEOTIDE SEQUENCE [LARGE SCALE GENOMIC DNA]</scope>
    <source>
        <strain evidence="1 2">2629</strain>
    </source>
</reference>
<organism evidence="1 2">
    <name type="scientific">Panaeolus cyanescens</name>
    <dbReference type="NCBI Taxonomy" id="181874"/>
    <lineage>
        <taxon>Eukaryota</taxon>
        <taxon>Fungi</taxon>
        <taxon>Dikarya</taxon>
        <taxon>Basidiomycota</taxon>
        <taxon>Agaricomycotina</taxon>
        <taxon>Agaricomycetes</taxon>
        <taxon>Agaricomycetidae</taxon>
        <taxon>Agaricales</taxon>
        <taxon>Agaricineae</taxon>
        <taxon>Galeropsidaceae</taxon>
        <taxon>Panaeolus</taxon>
    </lineage>
</organism>